<keyword evidence="3" id="KW-0677">Repeat</keyword>
<evidence type="ECO:0000256" key="4">
    <source>
        <dbReference type="ARBA" id="ARBA00023157"/>
    </source>
</evidence>
<keyword evidence="5" id="KW-0393">Immunoglobulin domain</keyword>
<dbReference type="STRING" id="947166.A0A1D1UX34"/>
<dbReference type="Pfam" id="PF07679">
    <property type="entry name" value="I-set"/>
    <property type="match status" value="1"/>
</dbReference>
<proteinExistence type="predicted"/>
<comment type="caution">
    <text evidence="9">The sequence shown here is derived from an EMBL/GenBank/DDBJ whole genome shotgun (WGS) entry which is preliminary data.</text>
</comment>
<name>A0A1D1UX34_RAMVA</name>
<feature type="region of interest" description="Disordered" evidence="6">
    <location>
        <begin position="804"/>
        <end position="839"/>
    </location>
</feature>
<keyword evidence="7" id="KW-0812">Transmembrane</keyword>
<dbReference type="SMART" id="SM00369">
    <property type="entry name" value="LRR_TYP"/>
    <property type="match status" value="7"/>
</dbReference>
<feature type="compositionally biased region" description="Basic and acidic residues" evidence="6">
    <location>
        <begin position="10"/>
        <end position="19"/>
    </location>
</feature>
<dbReference type="Gene3D" id="2.60.40.10">
    <property type="entry name" value="Immunoglobulins"/>
    <property type="match status" value="3"/>
</dbReference>
<gene>
    <name evidence="9" type="primary">RvY_06018-1</name>
    <name evidence="9" type="synonym">RvY_06018.1</name>
    <name evidence="9" type="ORF">RvY_06018</name>
</gene>
<dbReference type="InterPro" id="IPR003598">
    <property type="entry name" value="Ig_sub2"/>
</dbReference>
<dbReference type="InterPro" id="IPR003599">
    <property type="entry name" value="Ig_sub"/>
</dbReference>
<dbReference type="AlphaFoldDB" id="A0A1D1UX34"/>
<evidence type="ECO:0000256" key="3">
    <source>
        <dbReference type="ARBA" id="ARBA00022737"/>
    </source>
</evidence>
<organism evidence="9 10">
    <name type="scientific">Ramazzottius varieornatus</name>
    <name type="common">Water bear</name>
    <name type="synonym">Tardigrade</name>
    <dbReference type="NCBI Taxonomy" id="947166"/>
    <lineage>
        <taxon>Eukaryota</taxon>
        <taxon>Metazoa</taxon>
        <taxon>Ecdysozoa</taxon>
        <taxon>Tardigrada</taxon>
        <taxon>Eutardigrada</taxon>
        <taxon>Parachela</taxon>
        <taxon>Hypsibioidea</taxon>
        <taxon>Ramazzottiidae</taxon>
        <taxon>Ramazzottius</taxon>
    </lineage>
</organism>
<dbReference type="PROSITE" id="PS51450">
    <property type="entry name" value="LRR"/>
    <property type="match status" value="2"/>
</dbReference>
<dbReference type="FunFam" id="2.60.40.10:FF:000032">
    <property type="entry name" value="palladin isoform X1"/>
    <property type="match status" value="1"/>
</dbReference>
<dbReference type="InterPro" id="IPR013783">
    <property type="entry name" value="Ig-like_fold"/>
</dbReference>
<feature type="domain" description="Ig-like" evidence="8">
    <location>
        <begin position="676"/>
        <end position="748"/>
    </location>
</feature>
<reference evidence="9 10" key="1">
    <citation type="journal article" date="2016" name="Nat. Commun.">
        <title>Extremotolerant tardigrade genome and improved radiotolerance of human cultured cells by tardigrade-unique protein.</title>
        <authorList>
            <person name="Hashimoto T."/>
            <person name="Horikawa D.D."/>
            <person name="Saito Y."/>
            <person name="Kuwahara H."/>
            <person name="Kozuka-Hata H."/>
            <person name="Shin-I T."/>
            <person name="Minakuchi Y."/>
            <person name="Ohishi K."/>
            <person name="Motoyama A."/>
            <person name="Aizu T."/>
            <person name="Enomoto A."/>
            <person name="Kondo K."/>
            <person name="Tanaka S."/>
            <person name="Hara Y."/>
            <person name="Koshikawa S."/>
            <person name="Sagara H."/>
            <person name="Miura T."/>
            <person name="Yokobori S."/>
            <person name="Miyagawa K."/>
            <person name="Suzuki Y."/>
            <person name="Kubo T."/>
            <person name="Oyama M."/>
            <person name="Kohara Y."/>
            <person name="Fujiyama A."/>
            <person name="Arakawa K."/>
            <person name="Katayama T."/>
            <person name="Toyoda A."/>
            <person name="Kunieda T."/>
        </authorList>
    </citation>
    <scope>NUCLEOTIDE SEQUENCE [LARGE SCALE GENOMIC DNA]</scope>
    <source>
        <strain evidence="9 10">YOKOZUNA-1</strain>
    </source>
</reference>
<dbReference type="Pfam" id="PF13855">
    <property type="entry name" value="LRR_8"/>
    <property type="match status" value="2"/>
</dbReference>
<dbReference type="PANTHER" id="PTHR24366">
    <property type="entry name" value="IG(IMMUNOGLOBULIN) AND LRR(LEUCINE RICH REPEAT) DOMAINS"/>
    <property type="match status" value="1"/>
</dbReference>
<dbReference type="Pfam" id="PF00047">
    <property type="entry name" value="ig"/>
    <property type="match status" value="1"/>
</dbReference>
<dbReference type="SMART" id="SM00408">
    <property type="entry name" value="IGc2"/>
    <property type="match status" value="3"/>
</dbReference>
<dbReference type="Proteomes" id="UP000186922">
    <property type="component" value="Unassembled WGS sequence"/>
</dbReference>
<dbReference type="InterPro" id="IPR007110">
    <property type="entry name" value="Ig-like_dom"/>
</dbReference>
<evidence type="ECO:0000256" key="1">
    <source>
        <dbReference type="ARBA" id="ARBA00022614"/>
    </source>
</evidence>
<dbReference type="PROSITE" id="PS50835">
    <property type="entry name" value="IG_LIKE"/>
    <property type="match status" value="3"/>
</dbReference>
<feature type="region of interest" description="Disordered" evidence="6">
    <location>
        <begin position="1"/>
        <end position="21"/>
    </location>
</feature>
<dbReference type="EMBL" id="BDGG01000002">
    <property type="protein sequence ID" value="GAU94196.1"/>
    <property type="molecule type" value="Genomic_DNA"/>
</dbReference>
<evidence type="ECO:0000313" key="9">
    <source>
        <dbReference type="EMBL" id="GAU94196.1"/>
    </source>
</evidence>
<keyword evidence="4" id="KW-1015">Disulfide bond</keyword>
<dbReference type="InterPro" id="IPR013098">
    <property type="entry name" value="Ig_I-set"/>
</dbReference>
<keyword evidence="2" id="KW-0732">Signal</keyword>
<dbReference type="PANTHER" id="PTHR24366:SF75">
    <property type="entry name" value="LEUCINE RICH REPEATS AND IMMUNOGLOBULIN LIKE DOMAINS 1"/>
    <property type="match status" value="1"/>
</dbReference>
<dbReference type="OrthoDB" id="5917255at2759"/>
<dbReference type="InterPro" id="IPR003591">
    <property type="entry name" value="Leu-rich_rpt_typical-subtyp"/>
</dbReference>
<accession>A0A1D1UX34</accession>
<evidence type="ECO:0000256" key="5">
    <source>
        <dbReference type="ARBA" id="ARBA00023319"/>
    </source>
</evidence>
<keyword evidence="1" id="KW-0433">Leucine-rich repeat</keyword>
<keyword evidence="7" id="KW-1133">Transmembrane helix</keyword>
<evidence type="ECO:0000256" key="6">
    <source>
        <dbReference type="SAM" id="MobiDB-lite"/>
    </source>
</evidence>
<feature type="transmembrane region" description="Helical" evidence="7">
    <location>
        <begin position="775"/>
        <end position="801"/>
    </location>
</feature>
<evidence type="ECO:0000256" key="2">
    <source>
        <dbReference type="ARBA" id="ARBA00022729"/>
    </source>
</evidence>
<dbReference type="InterPro" id="IPR001611">
    <property type="entry name" value="Leu-rich_rpt"/>
</dbReference>
<keyword evidence="10" id="KW-1185">Reference proteome</keyword>
<evidence type="ECO:0000313" key="10">
    <source>
        <dbReference type="Proteomes" id="UP000186922"/>
    </source>
</evidence>
<dbReference type="Gene3D" id="3.80.10.10">
    <property type="entry name" value="Ribonuclease Inhibitor"/>
    <property type="match status" value="4"/>
</dbReference>
<dbReference type="SMART" id="SM00365">
    <property type="entry name" value="LRR_SD22"/>
    <property type="match status" value="4"/>
</dbReference>
<keyword evidence="7" id="KW-0472">Membrane</keyword>
<feature type="domain" description="Ig-like" evidence="8">
    <location>
        <begin position="562"/>
        <end position="653"/>
    </location>
</feature>
<feature type="domain" description="Ig-like" evidence="8">
    <location>
        <begin position="460"/>
        <end position="557"/>
    </location>
</feature>
<dbReference type="SUPFAM" id="SSF52058">
    <property type="entry name" value="L domain-like"/>
    <property type="match status" value="1"/>
</dbReference>
<evidence type="ECO:0000259" key="8">
    <source>
        <dbReference type="PROSITE" id="PS50835"/>
    </source>
</evidence>
<evidence type="ECO:0000256" key="7">
    <source>
        <dbReference type="SAM" id="Phobius"/>
    </source>
</evidence>
<dbReference type="CDD" id="cd00096">
    <property type="entry name" value="Ig"/>
    <property type="match status" value="1"/>
</dbReference>
<protein>
    <recommendedName>
        <fullName evidence="8">Ig-like domain-containing protein</fullName>
    </recommendedName>
</protein>
<dbReference type="InterPro" id="IPR036179">
    <property type="entry name" value="Ig-like_dom_sf"/>
</dbReference>
<dbReference type="InterPro" id="IPR032675">
    <property type="entry name" value="LRR_dom_sf"/>
</dbReference>
<dbReference type="InterPro" id="IPR013151">
    <property type="entry name" value="Immunoglobulin_dom"/>
</dbReference>
<dbReference type="SUPFAM" id="SSF48726">
    <property type="entry name" value="Immunoglobulin"/>
    <property type="match status" value="3"/>
</dbReference>
<dbReference type="SMART" id="SM00409">
    <property type="entry name" value="IG"/>
    <property type="match status" value="3"/>
</dbReference>
<sequence length="926" mass="103162">MAASLTGKGKVLDEGKEESGGSNDIARMILRSHRPPDRVVSWSIQILARFLLIFWISGLPWARATPLDFDRRGCPEGCTCLDKSITCRKRNFTEIPVDILPWWTEALYLPRNFIANLSNDNLAKLPANLTILDLSYNGLNISEGINWPPLLQELILHHNKIEKITSKMFLGLPHLKELDLSHNLIDDVKGMAFHKLGQMTKLKLNHNRLHSLRDGILVGVGTNLRELRLDNNYLYEIRKGYLFHTHGLLKANFSNNQIRTIEDGVWGNEGVSRIRHIDLSKNKLTHIKSKTFQSDKGTIERIYINRNTINKIDDGAFRHLPKLKILDVSHNVIGDAFDSPAEAPFSGLMALHTLRLVNVDATIISNRSFVQLPKLQTLNLFQNEIRIIEPSTFDLIGSALLEDIFIQSESFVCDCQMRKLHKDLPKRSYFDSTNLQCAFPEEIRGVSFRELNAAQLKCFPTTKLAIAQDPQPVTAVTGFNTTFSCIISFSPETVTFIRWLKNGNLITQVESSTSAAVDGKSTSTLYLTQVNPRDAGDYACMAHSIFKKVYSHPARLTVEEPPRFKKIPDSHVTVRQGEKARLGECWAIGFPNPEVSWSKDGGTTFLAAADLRVNFQIGMYWLEIARVKFEDAGVYSCHARNSAGEAVANVTLTVQNYTETQTMSKRSHTIKPKETGETVTLECPNQANWTRVLWYQNDSMLEESETARRVVLADGLHIKNLTEQDSGFYVCEEALTGERGPSFTLQVSRKPAGPGGGSGGKKSDWYPWGMDSTTFYVGVAVLATLFLGLSVTLIAVGVLYCGRKRSDSGGSSTRSEETALPDECNPINGLHPSVDSNLNSPMTEYTEYTPVASEYSVGDGRFLIANNGGTFGALGSQARCKSYGESLAESQSFGNYLTLKPAPNIQSSYSPVPQRSYLTMPRVTRI</sequence>
<dbReference type="Pfam" id="PF13927">
    <property type="entry name" value="Ig_3"/>
    <property type="match status" value="1"/>
</dbReference>